<proteinExistence type="predicted"/>
<keyword evidence="3" id="KW-1185">Reference proteome</keyword>
<dbReference type="Proteomes" id="UP001279734">
    <property type="component" value="Unassembled WGS sequence"/>
</dbReference>
<dbReference type="EMBL" id="BSYO01000026">
    <property type="protein sequence ID" value="GMH23552.1"/>
    <property type="molecule type" value="Genomic_DNA"/>
</dbReference>
<dbReference type="AlphaFoldDB" id="A0AAD3T7P5"/>
<sequence length="593" mass="63703">MQQCSKIPVWKCHPVEYQDTIQPLFAHKLDIQSSQVLEKAETTSSKGSVIVVASAVSNLSDSSPSSSNFAQCPNVLPLSSSPSPDGCASFGFYEASGGAGPCSLTHSGFPSFLTPRLPFAAEVTFSSYLVVKSCVTFLGGESLSTIPAIPCPLPSVDLAAAPSSDAASVFSPCFLKQIANVYSSLAPFRKGARNVNSIPGHIEGEDLAPEGGGDLRGLQYLDFFLDPPYLDSRLEESPGVQQNAPGVASMVCLSNPFAVLQSYEVILTEATGEIECNQVDIDIEQQSVTSCEHLSCLGRPDPGSAKGGVLVGNEALMFQEDQAAKLKPQNKAPRETADDQQTSLGYQELQSLIVAGVHMSGLIHIEVIGQDWHQAADVDIMKPCSGRPVPSSAPDHFNEAGSPGKVVDDQEDAQMPEGEAEESLVNERDGHAQTEVNVPLCGSSQQEDITEDRHHAPYADILKCEIISIDDEKHGAHDAHMSIRPIIDANRLDALGISNCHEEEIGSLDHHRQDGDPRPYTNIEQLRMNIANMRKHLAVPGALVIDEFHIPHSNAWDTSSEGFKLKSILKKPKKPKNKRSPSSSSSNSSNSHV</sequence>
<evidence type="ECO:0000313" key="2">
    <source>
        <dbReference type="EMBL" id="GMH23552.1"/>
    </source>
</evidence>
<gene>
    <name evidence="2" type="ORF">Nepgr_025395</name>
</gene>
<organism evidence="2 3">
    <name type="scientific">Nepenthes gracilis</name>
    <name type="common">Slender pitcher plant</name>
    <dbReference type="NCBI Taxonomy" id="150966"/>
    <lineage>
        <taxon>Eukaryota</taxon>
        <taxon>Viridiplantae</taxon>
        <taxon>Streptophyta</taxon>
        <taxon>Embryophyta</taxon>
        <taxon>Tracheophyta</taxon>
        <taxon>Spermatophyta</taxon>
        <taxon>Magnoliopsida</taxon>
        <taxon>eudicotyledons</taxon>
        <taxon>Gunneridae</taxon>
        <taxon>Pentapetalae</taxon>
        <taxon>Caryophyllales</taxon>
        <taxon>Nepenthaceae</taxon>
        <taxon>Nepenthes</taxon>
    </lineage>
</organism>
<evidence type="ECO:0000313" key="3">
    <source>
        <dbReference type="Proteomes" id="UP001279734"/>
    </source>
</evidence>
<feature type="region of interest" description="Disordered" evidence="1">
    <location>
        <begin position="567"/>
        <end position="593"/>
    </location>
</feature>
<comment type="caution">
    <text evidence="2">The sequence shown here is derived from an EMBL/GenBank/DDBJ whole genome shotgun (WGS) entry which is preliminary data.</text>
</comment>
<name>A0AAD3T7P5_NEPGR</name>
<accession>A0AAD3T7P5</accession>
<evidence type="ECO:0000256" key="1">
    <source>
        <dbReference type="SAM" id="MobiDB-lite"/>
    </source>
</evidence>
<feature type="compositionally biased region" description="Basic residues" evidence="1">
    <location>
        <begin position="567"/>
        <end position="579"/>
    </location>
</feature>
<reference evidence="2" key="1">
    <citation type="submission" date="2023-05" db="EMBL/GenBank/DDBJ databases">
        <title>Nepenthes gracilis genome sequencing.</title>
        <authorList>
            <person name="Fukushima K."/>
        </authorList>
    </citation>
    <scope>NUCLEOTIDE SEQUENCE</scope>
    <source>
        <strain evidence="2">SING2019-196</strain>
    </source>
</reference>
<feature type="compositionally biased region" description="Low complexity" evidence="1">
    <location>
        <begin position="580"/>
        <end position="593"/>
    </location>
</feature>
<protein>
    <submittedName>
        <fullName evidence="2">Uncharacterized protein</fullName>
    </submittedName>
</protein>